<dbReference type="InterPro" id="IPR011990">
    <property type="entry name" value="TPR-like_helical_dom_sf"/>
</dbReference>
<protein>
    <recommendedName>
        <fullName evidence="2">DNA/RNA-binding domain-containing protein</fullName>
    </recommendedName>
</protein>
<gene>
    <name evidence="3" type="ORF">BTUL_0275g00080</name>
</gene>
<dbReference type="GO" id="GO:0000184">
    <property type="term" value="P:nuclear-transcribed mRNA catabolic process, nonsense-mediated decay"/>
    <property type="evidence" value="ECO:0007669"/>
    <property type="project" value="TreeGrafter"/>
</dbReference>
<reference evidence="3 4" key="1">
    <citation type="submission" date="2017-12" db="EMBL/GenBank/DDBJ databases">
        <title>Comparative genomics of Botrytis spp.</title>
        <authorList>
            <person name="Valero-Jimenez C.A."/>
            <person name="Tapia P."/>
            <person name="Veloso J."/>
            <person name="Silva-Moreno E."/>
            <person name="Staats M."/>
            <person name="Valdes J.H."/>
            <person name="Van Kan J.A.L."/>
        </authorList>
    </citation>
    <scope>NUCLEOTIDE SEQUENCE [LARGE SCALE GENOMIC DNA]</scope>
    <source>
        <strain evidence="3 4">Bt9001</strain>
    </source>
</reference>
<dbReference type="InterPro" id="IPR045153">
    <property type="entry name" value="Est1/Ebs1-like"/>
</dbReference>
<dbReference type="Pfam" id="PF10373">
    <property type="entry name" value="EST1_DNA_bind"/>
    <property type="match status" value="1"/>
</dbReference>
<dbReference type="PANTHER" id="PTHR15696:SF0">
    <property type="entry name" value="TELOMERASE-BINDING PROTEIN EST1A"/>
    <property type="match status" value="1"/>
</dbReference>
<evidence type="ECO:0000259" key="2">
    <source>
        <dbReference type="Pfam" id="PF10373"/>
    </source>
</evidence>
<feature type="domain" description="DNA/RNA-binding" evidence="2">
    <location>
        <begin position="234"/>
        <end position="504"/>
    </location>
</feature>
<evidence type="ECO:0000313" key="3">
    <source>
        <dbReference type="EMBL" id="TGO07446.1"/>
    </source>
</evidence>
<dbReference type="FunFam" id="1.25.40.10:FF:000202">
    <property type="entry name" value="Unplaced genomic scaffold supercont1.7, whole genome shotgun sequence"/>
    <property type="match status" value="1"/>
</dbReference>
<name>A0A4Z1E5Z3_9HELO</name>
<dbReference type="OrthoDB" id="2017974at2759"/>
<sequence>MTERISETSTVSASPFPPETEARLNSTLYTSNMENSSLIQHQQQPQHRPTQAEEDEIYKMILQPTTWPISQEQLVTEVKGIYAGLVMVEAKCIEVDNKQAGLVKGSPTQPRLNNEQWQALTALHRTLLHEHHDFFLASQHPSASPSLRILPSKYAMPARMWRHGIQSFLELLRGRLPASHDHMLAFIYLAYSMVALLYETVPAFEDTWIECLGDLGRCRMVIEDEDRETWNGVARHWYSKASDRAPTTGRLYHHIAVLARPNALQQLCYYGKSLCVVVPFNLARESILTLFDPVLHAESGYGQYRLPPLETTFIRAHGHLFTNRAIERFEPAVQEFLALLDNQIGRVTRKFQEQGWHIAISNNVAMLGFASKDNPLMIAITPASKEADVDMDESRDEPSPSMIAFRHAQNLNYSTLEIVLKRIGDPNVLPFIHVSLVFLFRMSQFSSAMNLLAPAFPWKSLAVMLNTLLRFYKSLDRIENDKFPLAEKDDIHPFPEDFGMRGLLWSEKYFPENWFLNMKTDEEERNHELASMLEQRKERILWLACRIADAGPWINFDSSNPEFSVQDSDAELEDMSFDTMAAEDPLF</sequence>
<comment type="caution">
    <text evidence="3">The sequence shown here is derived from an EMBL/GenBank/DDBJ whole genome shotgun (WGS) entry which is preliminary data.</text>
</comment>
<dbReference type="GO" id="GO:0042162">
    <property type="term" value="F:telomeric DNA binding"/>
    <property type="evidence" value="ECO:0007669"/>
    <property type="project" value="TreeGrafter"/>
</dbReference>
<dbReference type="PANTHER" id="PTHR15696">
    <property type="entry name" value="SMG-7 SUPPRESSOR WITH MORPHOLOGICAL EFFECT ON GENITALIA PROTEIN 7"/>
    <property type="match status" value="1"/>
</dbReference>
<dbReference type="AlphaFoldDB" id="A0A4Z1E5Z3"/>
<dbReference type="GO" id="GO:0070034">
    <property type="term" value="F:telomerase RNA binding"/>
    <property type="evidence" value="ECO:0007669"/>
    <property type="project" value="TreeGrafter"/>
</dbReference>
<dbReference type="Gene3D" id="1.25.40.10">
    <property type="entry name" value="Tetratricopeptide repeat domain"/>
    <property type="match status" value="1"/>
</dbReference>
<evidence type="ECO:0000256" key="1">
    <source>
        <dbReference type="SAM" id="MobiDB-lite"/>
    </source>
</evidence>
<feature type="region of interest" description="Disordered" evidence="1">
    <location>
        <begin position="1"/>
        <end position="21"/>
    </location>
</feature>
<proteinExistence type="predicted"/>
<evidence type="ECO:0000313" key="4">
    <source>
        <dbReference type="Proteomes" id="UP000297777"/>
    </source>
</evidence>
<dbReference type="Proteomes" id="UP000297777">
    <property type="component" value="Unassembled WGS sequence"/>
</dbReference>
<accession>A0A4Z1E5Z3</accession>
<organism evidence="3 4">
    <name type="scientific">Botrytis tulipae</name>
    <dbReference type="NCBI Taxonomy" id="87230"/>
    <lineage>
        <taxon>Eukaryota</taxon>
        <taxon>Fungi</taxon>
        <taxon>Dikarya</taxon>
        <taxon>Ascomycota</taxon>
        <taxon>Pezizomycotina</taxon>
        <taxon>Leotiomycetes</taxon>
        <taxon>Helotiales</taxon>
        <taxon>Sclerotiniaceae</taxon>
        <taxon>Botrytis</taxon>
    </lineage>
</organism>
<dbReference type="InterPro" id="IPR018834">
    <property type="entry name" value="DNA/RNA-bd_Est1-type"/>
</dbReference>
<dbReference type="GO" id="GO:0005697">
    <property type="term" value="C:telomerase holoenzyme complex"/>
    <property type="evidence" value="ECO:0007669"/>
    <property type="project" value="TreeGrafter"/>
</dbReference>
<dbReference type="EMBL" id="PQXH01000274">
    <property type="protein sequence ID" value="TGO07446.1"/>
    <property type="molecule type" value="Genomic_DNA"/>
</dbReference>
<keyword evidence="4" id="KW-1185">Reference proteome</keyword>
<dbReference type="SUPFAM" id="SSF48452">
    <property type="entry name" value="TPR-like"/>
    <property type="match status" value="1"/>
</dbReference>